<dbReference type="EMBL" id="JBHTMP010000008">
    <property type="protein sequence ID" value="MFD1320984.1"/>
    <property type="molecule type" value="Genomic_DNA"/>
</dbReference>
<dbReference type="InterPro" id="IPR039422">
    <property type="entry name" value="MarR/SlyA-like"/>
</dbReference>
<reference evidence="4" key="1">
    <citation type="journal article" date="2019" name="Int. J. Syst. Evol. Microbiol.">
        <title>The Global Catalogue of Microorganisms (GCM) 10K type strain sequencing project: providing services to taxonomists for standard genome sequencing and annotation.</title>
        <authorList>
            <consortium name="The Broad Institute Genomics Platform"/>
            <consortium name="The Broad Institute Genome Sequencing Center for Infectious Disease"/>
            <person name="Wu L."/>
            <person name="Ma J."/>
        </authorList>
    </citation>
    <scope>NUCLEOTIDE SEQUENCE [LARGE SCALE GENOMIC DNA]</scope>
    <source>
        <strain evidence="4">JCM 31037</strain>
    </source>
</reference>
<evidence type="ECO:0000313" key="3">
    <source>
        <dbReference type="EMBL" id="MFD1320984.1"/>
    </source>
</evidence>
<dbReference type="PANTHER" id="PTHR33164">
    <property type="entry name" value="TRANSCRIPTIONAL REGULATOR, MARR FAMILY"/>
    <property type="match status" value="1"/>
</dbReference>
<keyword evidence="4" id="KW-1185">Reference proteome</keyword>
<feature type="region of interest" description="Disordered" evidence="1">
    <location>
        <begin position="1"/>
        <end position="49"/>
    </location>
</feature>
<name>A0ABW3YCH6_9ACTN</name>
<dbReference type="PROSITE" id="PS50995">
    <property type="entry name" value="HTH_MARR_2"/>
    <property type="match status" value="1"/>
</dbReference>
<dbReference type="PANTHER" id="PTHR33164:SF43">
    <property type="entry name" value="HTH-TYPE TRANSCRIPTIONAL REPRESSOR YETL"/>
    <property type="match status" value="1"/>
</dbReference>
<dbReference type="SMART" id="SM00347">
    <property type="entry name" value="HTH_MARR"/>
    <property type="match status" value="1"/>
</dbReference>
<gene>
    <name evidence="3" type="ORF">ACFQ4H_07780</name>
</gene>
<dbReference type="SUPFAM" id="SSF46785">
    <property type="entry name" value="Winged helix' DNA-binding domain"/>
    <property type="match status" value="1"/>
</dbReference>
<feature type="region of interest" description="Disordered" evidence="1">
    <location>
        <begin position="205"/>
        <end position="225"/>
    </location>
</feature>
<feature type="domain" description="HTH marR-type" evidence="2">
    <location>
        <begin position="51"/>
        <end position="185"/>
    </location>
</feature>
<feature type="compositionally biased region" description="Basic and acidic residues" evidence="1">
    <location>
        <begin position="14"/>
        <end position="23"/>
    </location>
</feature>
<protein>
    <submittedName>
        <fullName evidence="3">MarR family winged helix-turn-helix transcriptional regulator</fullName>
    </submittedName>
</protein>
<organism evidence="3 4">
    <name type="scientific">Micromonospora sonneratiae</name>
    <dbReference type="NCBI Taxonomy" id="1184706"/>
    <lineage>
        <taxon>Bacteria</taxon>
        <taxon>Bacillati</taxon>
        <taxon>Actinomycetota</taxon>
        <taxon>Actinomycetes</taxon>
        <taxon>Micromonosporales</taxon>
        <taxon>Micromonosporaceae</taxon>
        <taxon>Micromonospora</taxon>
    </lineage>
</organism>
<sequence length="225" mass="23918">MPPSTSASSAAGEDPVHAAEEKVTGGTPNGDTRPTGDMPNGDTSPTGKGLHNDLGWALGVVFRSYVKAADAVVSDLPGGPRGYQVLASAAQGLAGNQGVLAHRLGIDRTVLTYLIDDLEEIGLVERRPDPADRRSRQVIATEQGRTLWAQRQEALDHLEQHVLGALGDDAPTFRTLLQRLAAHANELDPLVDTCQVVEQLTAADRARPVTATNRPRRGGTRTRGN</sequence>
<proteinExistence type="predicted"/>
<feature type="compositionally biased region" description="Basic residues" evidence="1">
    <location>
        <begin position="214"/>
        <end position="225"/>
    </location>
</feature>
<dbReference type="InterPro" id="IPR000835">
    <property type="entry name" value="HTH_MarR-typ"/>
</dbReference>
<dbReference type="InterPro" id="IPR036390">
    <property type="entry name" value="WH_DNA-bd_sf"/>
</dbReference>
<comment type="caution">
    <text evidence="3">The sequence shown here is derived from an EMBL/GenBank/DDBJ whole genome shotgun (WGS) entry which is preliminary data.</text>
</comment>
<evidence type="ECO:0000256" key="1">
    <source>
        <dbReference type="SAM" id="MobiDB-lite"/>
    </source>
</evidence>
<dbReference type="PRINTS" id="PR00598">
    <property type="entry name" value="HTHMARR"/>
</dbReference>
<dbReference type="Gene3D" id="1.10.10.10">
    <property type="entry name" value="Winged helix-like DNA-binding domain superfamily/Winged helix DNA-binding domain"/>
    <property type="match status" value="1"/>
</dbReference>
<dbReference type="RefSeq" id="WP_377568578.1">
    <property type="nucleotide sequence ID" value="NZ_JBHTMP010000008.1"/>
</dbReference>
<dbReference type="Proteomes" id="UP001597260">
    <property type="component" value="Unassembled WGS sequence"/>
</dbReference>
<accession>A0ABW3YCH6</accession>
<dbReference type="InterPro" id="IPR036388">
    <property type="entry name" value="WH-like_DNA-bd_sf"/>
</dbReference>
<dbReference type="Pfam" id="PF01047">
    <property type="entry name" value="MarR"/>
    <property type="match status" value="1"/>
</dbReference>
<evidence type="ECO:0000259" key="2">
    <source>
        <dbReference type="PROSITE" id="PS50995"/>
    </source>
</evidence>
<evidence type="ECO:0000313" key="4">
    <source>
        <dbReference type="Proteomes" id="UP001597260"/>
    </source>
</evidence>